<feature type="transmembrane region" description="Helical" evidence="7">
    <location>
        <begin position="12"/>
        <end position="29"/>
    </location>
</feature>
<keyword evidence="5 7" id="KW-1133">Transmembrane helix</keyword>
<evidence type="ECO:0000256" key="6">
    <source>
        <dbReference type="ARBA" id="ARBA00023136"/>
    </source>
</evidence>
<feature type="transmembrane region" description="Helical" evidence="7">
    <location>
        <begin position="101"/>
        <end position="123"/>
    </location>
</feature>
<keyword evidence="3" id="KW-1003">Cell membrane</keyword>
<dbReference type="Gene3D" id="1.10.3720.10">
    <property type="entry name" value="MetI-like"/>
    <property type="match status" value="1"/>
</dbReference>
<dbReference type="CDD" id="cd06261">
    <property type="entry name" value="TM_PBP2"/>
    <property type="match status" value="1"/>
</dbReference>
<evidence type="ECO:0000256" key="2">
    <source>
        <dbReference type="ARBA" id="ARBA00022448"/>
    </source>
</evidence>
<evidence type="ECO:0000313" key="10">
    <source>
        <dbReference type="Proteomes" id="UP001556692"/>
    </source>
</evidence>
<dbReference type="InterPro" id="IPR000515">
    <property type="entry name" value="MetI-like"/>
</dbReference>
<dbReference type="PANTHER" id="PTHR30151">
    <property type="entry name" value="ALKANE SULFONATE ABC TRANSPORTER-RELATED, MEMBRANE SUBUNIT"/>
    <property type="match status" value="1"/>
</dbReference>
<evidence type="ECO:0000256" key="3">
    <source>
        <dbReference type="ARBA" id="ARBA00022475"/>
    </source>
</evidence>
<name>A0ABV3SIL0_9HYPH</name>
<feature type="transmembrane region" description="Helical" evidence="7">
    <location>
        <begin position="59"/>
        <end position="89"/>
    </location>
</feature>
<reference evidence="9 10" key="1">
    <citation type="submission" date="2024-05" db="EMBL/GenBank/DDBJ databases">
        <authorList>
            <person name="Jiang F."/>
        </authorList>
    </citation>
    <scope>NUCLEOTIDE SEQUENCE [LARGE SCALE GENOMIC DNA]</scope>
    <source>
        <strain evidence="9 10">LZ166</strain>
    </source>
</reference>
<keyword evidence="2 7" id="KW-0813">Transport</keyword>
<evidence type="ECO:0000256" key="4">
    <source>
        <dbReference type="ARBA" id="ARBA00022692"/>
    </source>
</evidence>
<evidence type="ECO:0000256" key="5">
    <source>
        <dbReference type="ARBA" id="ARBA00022989"/>
    </source>
</evidence>
<keyword evidence="4 7" id="KW-0812">Transmembrane</keyword>
<comment type="similarity">
    <text evidence="7">Belongs to the binding-protein-dependent transport system permease family.</text>
</comment>
<feature type="transmembrane region" description="Helical" evidence="7">
    <location>
        <begin position="129"/>
        <end position="152"/>
    </location>
</feature>
<dbReference type="EMBL" id="JBDPGJ010000002">
    <property type="protein sequence ID" value="MEX0405751.1"/>
    <property type="molecule type" value="Genomic_DNA"/>
</dbReference>
<evidence type="ECO:0000259" key="8">
    <source>
        <dbReference type="PROSITE" id="PS50928"/>
    </source>
</evidence>
<dbReference type="PROSITE" id="PS50928">
    <property type="entry name" value="ABC_TM1"/>
    <property type="match status" value="1"/>
</dbReference>
<protein>
    <submittedName>
        <fullName evidence="9">ABC transporter permease</fullName>
    </submittedName>
</protein>
<feature type="domain" description="ABC transmembrane type-1" evidence="8">
    <location>
        <begin position="63"/>
        <end position="243"/>
    </location>
</feature>
<dbReference type="Pfam" id="PF00528">
    <property type="entry name" value="BPD_transp_1"/>
    <property type="match status" value="1"/>
</dbReference>
<comment type="caution">
    <text evidence="9">The sequence shown here is derived from an EMBL/GenBank/DDBJ whole genome shotgun (WGS) entry which is preliminary data.</text>
</comment>
<accession>A0ABV3SIL0</accession>
<keyword evidence="10" id="KW-1185">Reference proteome</keyword>
<sequence>MNGKEGNTLATRAIQVGFLVAVGLVWWALAANRMVTPLFLPHPEAVWRAFARLVSGGQFWSAVGVTLTSIVQAYGIAVVSGLAVGYLVSRSRYSTRLFEPLIAACFAVPITLFFPIFILVFGIGPASKVAYGAVYGFFPVALNTIAGFSGVGAHYVKAARSMGASRSQMFRHVLLPAAFPVVVTGLRISFFICFASVLGGEAISSASGVGNNIAHAAELMEPARMFAWIVFVIVTAIILNMVVSHVESRGREH</sequence>
<keyword evidence="6 7" id="KW-0472">Membrane</keyword>
<dbReference type="RefSeq" id="WP_367953631.1">
    <property type="nucleotide sequence ID" value="NZ_JBDPGJ010000002.1"/>
</dbReference>
<feature type="transmembrane region" description="Helical" evidence="7">
    <location>
        <begin position="173"/>
        <end position="198"/>
    </location>
</feature>
<dbReference type="SUPFAM" id="SSF161098">
    <property type="entry name" value="MetI-like"/>
    <property type="match status" value="1"/>
</dbReference>
<dbReference type="InterPro" id="IPR035906">
    <property type="entry name" value="MetI-like_sf"/>
</dbReference>
<evidence type="ECO:0000313" key="9">
    <source>
        <dbReference type="EMBL" id="MEX0405751.1"/>
    </source>
</evidence>
<dbReference type="Proteomes" id="UP001556692">
    <property type="component" value="Unassembled WGS sequence"/>
</dbReference>
<organism evidence="9 10">
    <name type="scientific">Aquibium pacificus</name>
    <dbReference type="NCBI Taxonomy" id="3153579"/>
    <lineage>
        <taxon>Bacteria</taxon>
        <taxon>Pseudomonadati</taxon>
        <taxon>Pseudomonadota</taxon>
        <taxon>Alphaproteobacteria</taxon>
        <taxon>Hyphomicrobiales</taxon>
        <taxon>Phyllobacteriaceae</taxon>
        <taxon>Aquibium</taxon>
    </lineage>
</organism>
<feature type="transmembrane region" description="Helical" evidence="7">
    <location>
        <begin position="225"/>
        <end position="243"/>
    </location>
</feature>
<gene>
    <name evidence="9" type="ORF">ABGN05_08770</name>
</gene>
<dbReference type="PANTHER" id="PTHR30151:SF0">
    <property type="entry name" value="ABC TRANSPORTER PERMEASE PROTEIN MJ0413-RELATED"/>
    <property type="match status" value="1"/>
</dbReference>
<comment type="subcellular location">
    <subcellularLocation>
        <location evidence="1 7">Cell membrane</location>
        <topology evidence="1 7">Multi-pass membrane protein</topology>
    </subcellularLocation>
</comment>
<evidence type="ECO:0000256" key="1">
    <source>
        <dbReference type="ARBA" id="ARBA00004651"/>
    </source>
</evidence>
<evidence type="ECO:0000256" key="7">
    <source>
        <dbReference type="RuleBase" id="RU363032"/>
    </source>
</evidence>
<proteinExistence type="inferred from homology"/>